<feature type="compositionally biased region" description="Polar residues" evidence="1">
    <location>
        <begin position="361"/>
        <end position="371"/>
    </location>
</feature>
<organism evidence="2 3">
    <name type="scientific">Durusdinium trenchii</name>
    <dbReference type="NCBI Taxonomy" id="1381693"/>
    <lineage>
        <taxon>Eukaryota</taxon>
        <taxon>Sar</taxon>
        <taxon>Alveolata</taxon>
        <taxon>Dinophyceae</taxon>
        <taxon>Suessiales</taxon>
        <taxon>Symbiodiniaceae</taxon>
        <taxon>Durusdinium</taxon>
    </lineage>
</organism>
<sequence length="433" mass="46983">AQWIGYTVDLNTWRLGVGPKKVEWLKTWCSWAVSQGRMLGRDFKGGLGRLGFLAGISKRSRPFLAPLYAASSQVKGGSFFNLHLATKLAIQFFEDAIVEAPMKPLSDTPKVLGEVFRVDAMADGDGVAIGGWETFVTSNPKEARWFHLKLDRSTAPFLYVKGEPFRTISTTELLAATVAVMVFCPGGGWHKGAGRVAITGFTDNMSNSYLLDRFLTTKFPACLILMELSKQLDKYGLDLNLTWIPREQNEEHDFLSLFPRTFELFGPRKQLVRPLQSSSAVADGEEEVMKRLALAKQQGVVHAMTPIASSSGAASDRLTAATPDIQHTLADTLYIPSRCESKRSSAMSYASRPTSAGAWSRPTSASVTASRPASAGSYQALRSRPTSATAGRTSRPSSAVLRPSRPASAGSYQVHAGRADWPGEAPWSDGALG</sequence>
<proteinExistence type="predicted"/>
<protein>
    <submittedName>
        <fullName evidence="2">Uncharacterized protein</fullName>
    </submittedName>
</protein>
<dbReference type="EMBL" id="CAXAMM010001915">
    <property type="protein sequence ID" value="CAK8993969.1"/>
    <property type="molecule type" value="Genomic_DNA"/>
</dbReference>
<keyword evidence="3" id="KW-1185">Reference proteome</keyword>
<evidence type="ECO:0000313" key="3">
    <source>
        <dbReference type="Proteomes" id="UP001642464"/>
    </source>
</evidence>
<reference evidence="2 3" key="1">
    <citation type="submission" date="2024-02" db="EMBL/GenBank/DDBJ databases">
        <authorList>
            <person name="Chen Y."/>
            <person name="Shah S."/>
            <person name="Dougan E. K."/>
            <person name="Thang M."/>
            <person name="Chan C."/>
        </authorList>
    </citation>
    <scope>NUCLEOTIDE SEQUENCE [LARGE SCALE GENOMIC DNA]</scope>
</reference>
<feature type="non-terminal residue" evidence="2">
    <location>
        <position position="1"/>
    </location>
</feature>
<feature type="compositionally biased region" description="Polar residues" evidence="1">
    <location>
        <begin position="345"/>
        <end position="354"/>
    </location>
</feature>
<name>A0ABP0HX15_9DINO</name>
<feature type="region of interest" description="Disordered" evidence="1">
    <location>
        <begin position="345"/>
        <end position="433"/>
    </location>
</feature>
<evidence type="ECO:0000256" key="1">
    <source>
        <dbReference type="SAM" id="MobiDB-lite"/>
    </source>
</evidence>
<accession>A0ABP0HX15</accession>
<dbReference type="Proteomes" id="UP001642464">
    <property type="component" value="Unassembled WGS sequence"/>
</dbReference>
<feature type="compositionally biased region" description="Polar residues" evidence="1">
    <location>
        <begin position="384"/>
        <end position="397"/>
    </location>
</feature>
<evidence type="ECO:0000313" key="2">
    <source>
        <dbReference type="EMBL" id="CAK8993969.1"/>
    </source>
</evidence>
<gene>
    <name evidence="2" type="ORF">SCF082_LOCUS3738</name>
</gene>
<comment type="caution">
    <text evidence="2">The sequence shown here is derived from an EMBL/GenBank/DDBJ whole genome shotgun (WGS) entry which is preliminary data.</text>
</comment>